<feature type="transmembrane region" description="Helical" evidence="2">
    <location>
        <begin position="96"/>
        <end position="122"/>
    </location>
</feature>
<keyword evidence="5" id="KW-1185">Reference proteome</keyword>
<evidence type="ECO:0000256" key="2">
    <source>
        <dbReference type="SAM" id="Phobius"/>
    </source>
</evidence>
<evidence type="ECO:0000313" key="4">
    <source>
        <dbReference type="EMBL" id="KAJ3567650.1"/>
    </source>
</evidence>
<evidence type="ECO:0000256" key="1">
    <source>
        <dbReference type="SAM" id="MobiDB-lite"/>
    </source>
</evidence>
<keyword evidence="2" id="KW-0812">Transmembrane</keyword>
<feature type="transmembrane region" description="Helical" evidence="2">
    <location>
        <begin position="12"/>
        <end position="33"/>
    </location>
</feature>
<feature type="transmembrane region" description="Helical" evidence="2">
    <location>
        <begin position="175"/>
        <end position="196"/>
    </location>
</feature>
<feature type="transmembrane region" description="Helical" evidence="2">
    <location>
        <begin position="134"/>
        <end position="155"/>
    </location>
</feature>
<keyword evidence="2" id="KW-1133">Transmembrane helix</keyword>
<accession>A0AAD5VRD5</accession>
<feature type="region of interest" description="Disordered" evidence="1">
    <location>
        <begin position="309"/>
        <end position="338"/>
    </location>
</feature>
<dbReference type="Proteomes" id="UP001213000">
    <property type="component" value="Unassembled WGS sequence"/>
</dbReference>
<feature type="domain" description="DUF6534" evidence="3">
    <location>
        <begin position="181"/>
        <end position="265"/>
    </location>
</feature>
<dbReference type="PANTHER" id="PTHR40465">
    <property type="entry name" value="CHROMOSOME 1, WHOLE GENOME SHOTGUN SEQUENCE"/>
    <property type="match status" value="1"/>
</dbReference>
<protein>
    <recommendedName>
        <fullName evidence="3">DUF6534 domain-containing protein</fullName>
    </recommendedName>
</protein>
<dbReference type="EMBL" id="JANIEX010000398">
    <property type="protein sequence ID" value="KAJ3567650.1"/>
    <property type="molecule type" value="Genomic_DNA"/>
</dbReference>
<dbReference type="AlphaFoldDB" id="A0AAD5VRD5"/>
<dbReference type="PANTHER" id="PTHR40465:SF1">
    <property type="entry name" value="DUF6534 DOMAIN-CONTAINING PROTEIN"/>
    <property type="match status" value="1"/>
</dbReference>
<feature type="transmembrane region" description="Helical" evidence="2">
    <location>
        <begin position="59"/>
        <end position="84"/>
    </location>
</feature>
<sequence>MGEYDLTLGVQIIGIFFNTYLFGIVTIQFITYFERSQQLSLSVPRAHMLTSPIEYKDPWWIRAAVIVLLVIDIVHSTSIIYMAWEYFVQNFNNPSIVAVALWPYTFTPIATGLAAIVTHSFLSYRIYRLNNQRWLLIVFLVLALAVFATAVASGIKAWIIVDMSKLQVLRTLCTWWLVLQMVVDTSIAIVMAFTLWRAKTGYRKTDSVIHRLIRGAIQTGIFSTIFAAGDIICFIASPSTQLYGMFALPLGRIYTNTLMHTLNMRGGLQEMLAETVELTTPSSFRTTKSIQIKVQDSIVTQVDAKNELRSQSIGRSSHPDSATEVDFKAPMSGTRSTTSEVIFTPTKGDII</sequence>
<evidence type="ECO:0000259" key="3">
    <source>
        <dbReference type="Pfam" id="PF20152"/>
    </source>
</evidence>
<gene>
    <name evidence="4" type="ORF">NP233_g6227</name>
</gene>
<proteinExistence type="predicted"/>
<reference evidence="4" key="1">
    <citation type="submission" date="2022-07" db="EMBL/GenBank/DDBJ databases">
        <title>Genome Sequence of Leucocoprinus birnbaumii.</title>
        <authorList>
            <person name="Buettner E."/>
        </authorList>
    </citation>
    <scope>NUCLEOTIDE SEQUENCE</scope>
    <source>
        <strain evidence="4">VT141</strain>
    </source>
</reference>
<dbReference type="InterPro" id="IPR045339">
    <property type="entry name" value="DUF6534"/>
</dbReference>
<organism evidence="4 5">
    <name type="scientific">Leucocoprinus birnbaumii</name>
    <dbReference type="NCBI Taxonomy" id="56174"/>
    <lineage>
        <taxon>Eukaryota</taxon>
        <taxon>Fungi</taxon>
        <taxon>Dikarya</taxon>
        <taxon>Basidiomycota</taxon>
        <taxon>Agaricomycotina</taxon>
        <taxon>Agaricomycetes</taxon>
        <taxon>Agaricomycetidae</taxon>
        <taxon>Agaricales</taxon>
        <taxon>Agaricineae</taxon>
        <taxon>Agaricaceae</taxon>
        <taxon>Leucocoprinus</taxon>
    </lineage>
</organism>
<name>A0AAD5VRD5_9AGAR</name>
<comment type="caution">
    <text evidence="4">The sequence shown here is derived from an EMBL/GenBank/DDBJ whole genome shotgun (WGS) entry which is preliminary data.</text>
</comment>
<dbReference type="Pfam" id="PF20152">
    <property type="entry name" value="DUF6534"/>
    <property type="match status" value="1"/>
</dbReference>
<feature type="transmembrane region" description="Helical" evidence="2">
    <location>
        <begin position="216"/>
        <end position="237"/>
    </location>
</feature>
<evidence type="ECO:0000313" key="5">
    <source>
        <dbReference type="Proteomes" id="UP001213000"/>
    </source>
</evidence>
<keyword evidence="2" id="KW-0472">Membrane</keyword>